<evidence type="ECO:0000256" key="1">
    <source>
        <dbReference type="SAM" id="MobiDB-lite"/>
    </source>
</evidence>
<comment type="caution">
    <text evidence="2">The sequence shown here is derived from an EMBL/GenBank/DDBJ whole genome shotgun (WGS) entry which is preliminary data.</text>
</comment>
<sequence length="145" mass="14970">MMQAQPQLTLGRARPPRDHHKGRFLSVGLGDGIDHVQRSGAIGHHRYAKSAADASGGISSIAHAGFMAERMPRQDATFGDYPEERQNEIAGDTKDPVGSAVLEGIEKGSGKGWGHGGLSGLVFGDCGGAGHSTKGCAYSGQCAAV</sequence>
<evidence type="ECO:0000313" key="2">
    <source>
        <dbReference type="EMBL" id="OIQ73891.1"/>
    </source>
</evidence>
<gene>
    <name evidence="2" type="ORF">GALL_444690</name>
</gene>
<dbReference type="AlphaFoldDB" id="A0A1J5Q8T1"/>
<protein>
    <submittedName>
        <fullName evidence="2">Uncharacterized protein</fullName>
    </submittedName>
</protein>
<reference evidence="2" key="1">
    <citation type="submission" date="2016-10" db="EMBL/GenBank/DDBJ databases">
        <title>Sequence of Gallionella enrichment culture.</title>
        <authorList>
            <person name="Poehlein A."/>
            <person name="Muehling M."/>
            <person name="Daniel R."/>
        </authorList>
    </citation>
    <scope>NUCLEOTIDE SEQUENCE</scope>
</reference>
<feature type="region of interest" description="Disordered" evidence="1">
    <location>
        <begin position="1"/>
        <end position="22"/>
    </location>
</feature>
<name>A0A1J5Q8T1_9ZZZZ</name>
<dbReference type="EMBL" id="MLJW01002701">
    <property type="protein sequence ID" value="OIQ73891.1"/>
    <property type="molecule type" value="Genomic_DNA"/>
</dbReference>
<organism evidence="2">
    <name type="scientific">mine drainage metagenome</name>
    <dbReference type="NCBI Taxonomy" id="410659"/>
    <lineage>
        <taxon>unclassified sequences</taxon>
        <taxon>metagenomes</taxon>
        <taxon>ecological metagenomes</taxon>
    </lineage>
</organism>
<proteinExistence type="predicted"/>
<accession>A0A1J5Q8T1</accession>